<sequence>MGVVGMMTGRRREFPRFTAPRTIPSNGRSEGESGVRDIERSRFVSPPRWGSPPTPAPGEEEVEHVRDPRYRPDLPIDTGLPDLSRLSPESLANLPDTALAGVLRRLVEESAEELPDVSAFQSALGN</sequence>
<organism evidence="2 3">
    <name type="scientific">Streptomyces calidiresistens</name>
    <dbReference type="NCBI Taxonomy" id="1485586"/>
    <lineage>
        <taxon>Bacteria</taxon>
        <taxon>Bacillati</taxon>
        <taxon>Actinomycetota</taxon>
        <taxon>Actinomycetes</taxon>
        <taxon>Kitasatosporales</taxon>
        <taxon>Streptomycetaceae</taxon>
        <taxon>Streptomyces</taxon>
    </lineage>
</organism>
<comment type="caution">
    <text evidence="2">The sequence shown here is derived from an EMBL/GenBank/DDBJ whole genome shotgun (WGS) entry which is preliminary data.</text>
</comment>
<protein>
    <submittedName>
        <fullName evidence="2">FXSXX-COOH protein</fullName>
    </submittedName>
</protein>
<dbReference type="AlphaFoldDB" id="A0A7W3XYI2"/>
<accession>A0A7W3XYI2</accession>
<keyword evidence="3" id="KW-1185">Reference proteome</keyword>
<evidence type="ECO:0000313" key="3">
    <source>
        <dbReference type="Proteomes" id="UP000530234"/>
    </source>
</evidence>
<gene>
    <name evidence="2" type="primary">fxsA</name>
    <name evidence="2" type="ORF">FOE67_20835</name>
</gene>
<evidence type="ECO:0000313" key="2">
    <source>
        <dbReference type="EMBL" id="MBB0231877.1"/>
    </source>
</evidence>
<dbReference type="Proteomes" id="UP000530234">
    <property type="component" value="Unassembled WGS sequence"/>
</dbReference>
<feature type="region of interest" description="Disordered" evidence="1">
    <location>
        <begin position="1"/>
        <end position="91"/>
    </location>
</feature>
<dbReference type="InterPro" id="IPR026334">
    <property type="entry name" value="FxSxx-COOH"/>
</dbReference>
<evidence type="ECO:0000256" key="1">
    <source>
        <dbReference type="SAM" id="MobiDB-lite"/>
    </source>
</evidence>
<reference evidence="3" key="1">
    <citation type="submission" date="2019-10" db="EMBL/GenBank/DDBJ databases">
        <title>Streptomyces sp. nov., a novel actinobacterium isolated from alkaline environment.</title>
        <authorList>
            <person name="Golinska P."/>
        </authorList>
    </citation>
    <scope>NUCLEOTIDE SEQUENCE [LARGE SCALE GENOMIC DNA]</scope>
    <source>
        <strain evidence="3">DSM 42108</strain>
    </source>
</reference>
<dbReference type="EMBL" id="VKHS01000664">
    <property type="protein sequence ID" value="MBB0231877.1"/>
    <property type="molecule type" value="Genomic_DNA"/>
</dbReference>
<proteinExistence type="predicted"/>
<name>A0A7W3XYI2_9ACTN</name>
<dbReference type="NCBIfam" id="TIGR04268">
    <property type="entry name" value="FxSxx-COOH"/>
    <property type="match status" value="1"/>
</dbReference>
<feature type="compositionally biased region" description="Basic and acidic residues" evidence="1">
    <location>
        <begin position="63"/>
        <end position="74"/>
    </location>
</feature>
<feature type="compositionally biased region" description="Basic and acidic residues" evidence="1">
    <location>
        <begin position="29"/>
        <end position="42"/>
    </location>
</feature>